<keyword evidence="6" id="KW-0206">Cytoskeleton</keyword>
<evidence type="ECO:0000256" key="13">
    <source>
        <dbReference type="SAM" id="Coils"/>
    </source>
</evidence>
<evidence type="ECO:0000256" key="9">
    <source>
        <dbReference type="ARBA" id="ARBA00038424"/>
    </source>
</evidence>
<dbReference type="InterPro" id="IPR039750">
    <property type="entry name" value="DRC1/DRC2"/>
</dbReference>
<dbReference type="STRING" id="41427.A0A182J6W0"/>
<evidence type="ECO:0000256" key="6">
    <source>
        <dbReference type="ARBA" id="ARBA00023212"/>
    </source>
</evidence>
<evidence type="ECO:0000256" key="7">
    <source>
        <dbReference type="ARBA" id="ARBA00023273"/>
    </source>
</evidence>
<protein>
    <recommendedName>
        <fullName evidence="10">Dynein regulatory complex subunit 2</fullName>
    </recommendedName>
    <alternativeName>
        <fullName evidence="11">Coiled-coil domain-containing protein 65</fullName>
    </alternativeName>
</protein>
<evidence type="ECO:0000259" key="15">
    <source>
        <dbReference type="Pfam" id="PF14772"/>
    </source>
</evidence>
<dbReference type="AlphaFoldDB" id="A0A182J6W0"/>
<reference evidence="16" key="1">
    <citation type="submission" date="2022-08" db="UniProtKB">
        <authorList>
            <consortium name="EnsemblMetazoa"/>
        </authorList>
    </citation>
    <scope>IDENTIFICATION</scope>
    <source>
        <strain evidence="16">EBRO</strain>
    </source>
</reference>
<dbReference type="GO" id="GO:0005858">
    <property type="term" value="C:axonemal dynein complex"/>
    <property type="evidence" value="ECO:0007669"/>
    <property type="project" value="InterPro"/>
</dbReference>
<dbReference type="PANTHER" id="PTHR21625:SF0">
    <property type="entry name" value="DYNEIN REGULATORY COMPLEX SUBUNIT 2"/>
    <property type="match status" value="1"/>
</dbReference>
<evidence type="ECO:0000256" key="3">
    <source>
        <dbReference type="ARBA" id="ARBA00022846"/>
    </source>
</evidence>
<comment type="subcellular location">
    <subcellularLocation>
        <location evidence="1">Cytoplasm</location>
        <location evidence="1">Cytoskeleton</location>
        <location evidence="1">Flagellum axoneme</location>
    </subcellularLocation>
    <subcellularLocation>
        <location evidence="8">Cytoplasm</location>
        <location evidence="8">Cytoskeleton</location>
        <location evidence="8">Flagellum basal body</location>
    </subcellularLocation>
</comment>
<dbReference type="GO" id="GO:0070286">
    <property type="term" value="P:axonemal dynein complex assembly"/>
    <property type="evidence" value="ECO:0007669"/>
    <property type="project" value="InterPro"/>
</dbReference>
<dbReference type="PANTHER" id="PTHR21625">
    <property type="entry name" value="NYD-SP28 PROTEIN"/>
    <property type="match status" value="1"/>
</dbReference>
<evidence type="ECO:0000313" key="16">
    <source>
        <dbReference type="EnsemblMetazoa" id="AATE012497-PA.1"/>
    </source>
</evidence>
<dbReference type="VEuPathDB" id="VectorBase:AATE012497"/>
<comment type="function">
    <text evidence="12">Component of the nexin-dynein regulatory complex (N-DRC), a key regulator of ciliary/flagellar motility which maintains the alignment and integrity of the distal axoneme and regulates microtubule sliding in motile axonemes. Plays a critical role in the assembly of N-DRC and also stabilizes the assembly of multiple inner dynein arms and radial spokes. Coassembles with DRC1 to form a central scaffold needed for assembly of the N-DRC and its attachment to the outer doublet microtubules.</text>
</comment>
<keyword evidence="7" id="KW-0966">Cell projection</keyword>
<feature type="compositionally biased region" description="Polar residues" evidence="14">
    <location>
        <begin position="384"/>
        <end position="407"/>
    </location>
</feature>
<keyword evidence="5" id="KW-0969">Cilium</keyword>
<comment type="similarity">
    <text evidence="9">Belongs to the DRC2 family.</text>
</comment>
<dbReference type="GO" id="GO:0060285">
    <property type="term" value="P:cilium-dependent cell motility"/>
    <property type="evidence" value="ECO:0007669"/>
    <property type="project" value="TreeGrafter"/>
</dbReference>
<evidence type="ECO:0000256" key="10">
    <source>
        <dbReference type="ARBA" id="ARBA00040899"/>
    </source>
</evidence>
<organism evidence="16">
    <name type="scientific">Anopheles atroparvus</name>
    <name type="common">European mosquito</name>
    <dbReference type="NCBI Taxonomy" id="41427"/>
    <lineage>
        <taxon>Eukaryota</taxon>
        <taxon>Metazoa</taxon>
        <taxon>Ecdysozoa</taxon>
        <taxon>Arthropoda</taxon>
        <taxon>Hexapoda</taxon>
        <taxon>Insecta</taxon>
        <taxon>Pterygota</taxon>
        <taxon>Neoptera</taxon>
        <taxon>Endopterygota</taxon>
        <taxon>Diptera</taxon>
        <taxon>Nematocera</taxon>
        <taxon>Culicoidea</taxon>
        <taxon>Culicidae</taxon>
        <taxon>Anophelinae</taxon>
        <taxon>Anopheles</taxon>
    </lineage>
</organism>
<feature type="domain" description="Dynein regulatory complex protein 1/2 N-terminal" evidence="15">
    <location>
        <begin position="26"/>
        <end position="127"/>
    </location>
</feature>
<keyword evidence="4 13" id="KW-0175">Coiled coil</keyword>
<keyword evidence="2" id="KW-0963">Cytoplasm</keyword>
<evidence type="ECO:0000256" key="4">
    <source>
        <dbReference type="ARBA" id="ARBA00023054"/>
    </source>
</evidence>
<proteinExistence type="inferred from homology"/>
<keyword evidence="3" id="KW-0282">Flagellum</keyword>
<evidence type="ECO:0000256" key="11">
    <source>
        <dbReference type="ARBA" id="ARBA00041517"/>
    </source>
</evidence>
<dbReference type="Pfam" id="PF14772">
    <property type="entry name" value="NYD-SP28"/>
    <property type="match status" value="1"/>
</dbReference>
<dbReference type="EnsemblMetazoa" id="AATE012497-RA">
    <property type="protein sequence ID" value="AATE012497-PA.1"/>
    <property type="gene ID" value="AATE012497"/>
</dbReference>
<feature type="region of interest" description="Disordered" evidence="14">
    <location>
        <begin position="377"/>
        <end position="407"/>
    </location>
</feature>
<dbReference type="InterPro" id="IPR039505">
    <property type="entry name" value="DRC1/2_N"/>
</dbReference>
<accession>A0A182J6W0</accession>
<dbReference type="GO" id="GO:0003352">
    <property type="term" value="P:regulation of cilium movement"/>
    <property type="evidence" value="ECO:0007669"/>
    <property type="project" value="TreeGrafter"/>
</dbReference>
<feature type="coiled-coil region" evidence="13">
    <location>
        <begin position="13"/>
        <end position="115"/>
    </location>
</feature>
<evidence type="ECO:0000256" key="8">
    <source>
        <dbReference type="ARBA" id="ARBA00037841"/>
    </source>
</evidence>
<evidence type="ECO:0000256" key="2">
    <source>
        <dbReference type="ARBA" id="ARBA00022490"/>
    </source>
</evidence>
<evidence type="ECO:0000256" key="12">
    <source>
        <dbReference type="ARBA" id="ARBA00045865"/>
    </source>
</evidence>
<evidence type="ECO:0000256" key="1">
    <source>
        <dbReference type="ARBA" id="ARBA00004611"/>
    </source>
</evidence>
<sequence length="890" mass="102720">MGKKKGGNKNKLAKMSEEERARYLQHRADMEEEARRRKQQLIATFMKNKLKREDAFARLNLAKINQEWRTILRNIKCKELKEEVQAVEKTCTECIENKNAVIKRLLCDLDESEDLYSTMLHAHMERVEKIIRIHNDRVSFLTELYELDKRELIENYEREMDLYKSKKFGLQKDLECVFYGLVEKARTDRLRNDDKHMLKKDELKNSMILKLEMITKEREREMERLWKEFQRVLNLYLRNTEEYRNEYNTLRDQDSSDTKNIQDHYAEVARLSDQIADLRLKLATLKEEHEFNMKQMQKSKAELQLRVANLKQEMELGTRLDQEQLKTLAVYSNDAIKHLQGILKKVKSIFQIATFCKKYETESEDLLPFVQGALGGGPTARPLPSSSGGSEATSEQGEPTQEPDTTVATVDGSSMEGFKREVFDTAELFENFWMRFNKARIDVACLREEKQQLIERNEQLKAHLKDYLITVNMNSGGPVETHEDLLTKRPTSMKIEKLVRIDEQVIVDDRGLGATRKAVRFRSNGQRRPVTCIEGNLSNAIRNDRLLGVRAKSSDIYSMLDLLAGKFKLAIKPLPFFLELPQHAFRLEQLLLVLLLPVLELDALLALMLQQALLLGLQLLQLLPLFPLLRQDARLQRTHDLLVPFRLNFVLQHLLEAQLHVLQLGHAPRVLPGDRLVLAGLRLRRQPGQLLPFQLDVRLLELLQVLAAQLLLFPPAPLLRLALLLAPVDRVPLEALAPGRVRDGQLERGDPLQARLVVQRAQLVRPLPGYQREPLHLLLLAGARVARLHHELRVEHDRAAHVPVGRVLVVRQLARLQHEEVLPERRQDVPAAKEETLLDHVLDQRLFSPSEFSRCLMMISASSGWIFTVNTSGSDGSVERSATRQKIRNS</sequence>
<evidence type="ECO:0000256" key="5">
    <source>
        <dbReference type="ARBA" id="ARBA00023069"/>
    </source>
</evidence>
<name>A0A182J6W0_ANOAO</name>
<evidence type="ECO:0000256" key="14">
    <source>
        <dbReference type="SAM" id="MobiDB-lite"/>
    </source>
</evidence>
<feature type="coiled-coil region" evidence="13">
    <location>
        <begin position="233"/>
        <end position="320"/>
    </location>
</feature>
<feature type="coiled-coil region" evidence="13">
    <location>
        <begin position="436"/>
        <end position="470"/>
    </location>
</feature>